<dbReference type="PANTHER" id="PTHR42877">
    <property type="entry name" value="L-ORNITHINE N(5)-MONOOXYGENASE-RELATED"/>
    <property type="match status" value="1"/>
</dbReference>
<dbReference type="Gene3D" id="3.50.50.60">
    <property type="entry name" value="FAD/NAD(P)-binding domain"/>
    <property type="match status" value="2"/>
</dbReference>
<dbReference type="EMBL" id="BAAAQR010000003">
    <property type="protein sequence ID" value="GAA2143245.1"/>
    <property type="molecule type" value="Genomic_DNA"/>
</dbReference>
<dbReference type="InterPro" id="IPR020946">
    <property type="entry name" value="Flavin_mOase-like"/>
</dbReference>
<reference evidence="6" key="1">
    <citation type="journal article" date="2019" name="Int. J. Syst. Evol. Microbiol.">
        <title>The Global Catalogue of Microorganisms (GCM) 10K type strain sequencing project: providing services to taxonomists for standard genome sequencing and annotation.</title>
        <authorList>
            <consortium name="The Broad Institute Genomics Platform"/>
            <consortium name="The Broad Institute Genome Sequencing Center for Infectious Disease"/>
            <person name="Wu L."/>
            <person name="Ma J."/>
        </authorList>
    </citation>
    <scope>NUCLEOTIDE SEQUENCE [LARGE SCALE GENOMIC DNA]</scope>
    <source>
        <strain evidence="6">JCM 16022</strain>
    </source>
</reference>
<keyword evidence="4" id="KW-0560">Oxidoreductase</keyword>
<keyword evidence="6" id="KW-1185">Reference proteome</keyword>
<comment type="caution">
    <text evidence="5">The sequence shown here is derived from an EMBL/GenBank/DDBJ whole genome shotgun (WGS) entry which is preliminary data.</text>
</comment>
<accession>A0ABP5LAA2</accession>
<dbReference type="Pfam" id="PF00743">
    <property type="entry name" value="FMO-like"/>
    <property type="match status" value="1"/>
</dbReference>
<gene>
    <name evidence="5" type="ORF">GCM10009844_15500</name>
</gene>
<evidence type="ECO:0000313" key="5">
    <source>
        <dbReference type="EMBL" id="GAA2143245.1"/>
    </source>
</evidence>
<keyword evidence="3" id="KW-0274">FAD</keyword>
<protein>
    <submittedName>
        <fullName evidence="5">NAD(P)/FAD-dependent oxidoreductase</fullName>
    </submittedName>
</protein>
<organism evidence="5 6">
    <name type="scientific">Nocardioides koreensis</name>
    <dbReference type="NCBI Taxonomy" id="433651"/>
    <lineage>
        <taxon>Bacteria</taxon>
        <taxon>Bacillati</taxon>
        <taxon>Actinomycetota</taxon>
        <taxon>Actinomycetes</taxon>
        <taxon>Propionibacteriales</taxon>
        <taxon>Nocardioidaceae</taxon>
        <taxon>Nocardioides</taxon>
    </lineage>
</organism>
<dbReference type="PANTHER" id="PTHR42877:SF4">
    <property type="entry name" value="FAD_NAD(P)-BINDING DOMAIN-CONTAINING PROTEIN-RELATED"/>
    <property type="match status" value="1"/>
</dbReference>
<keyword evidence="2" id="KW-0285">Flavoprotein</keyword>
<dbReference type="SUPFAM" id="SSF51905">
    <property type="entry name" value="FAD/NAD(P)-binding domain"/>
    <property type="match status" value="1"/>
</dbReference>
<comment type="similarity">
    <text evidence="1">Belongs to the FAD-binding monooxygenase family.</text>
</comment>
<dbReference type="InterPro" id="IPR051209">
    <property type="entry name" value="FAD-bind_Monooxygenase_sf"/>
</dbReference>
<evidence type="ECO:0000256" key="3">
    <source>
        <dbReference type="ARBA" id="ARBA00022827"/>
    </source>
</evidence>
<evidence type="ECO:0000313" key="6">
    <source>
        <dbReference type="Proteomes" id="UP001501771"/>
    </source>
</evidence>
<evidence type="ECO:0000256" key="4">
    <source>
        <dbReference type="ARBA" id="ARBA00023002"/>
    </source>
</evidence>
<dbReference type="RefSeq" id="WP_344149774.1">
    <property type="nucleotide sequence ID" value="NZ_BAAAQR010000003.1"/>
</dbReference>
<dbReference type="Proteomes" id="UP001501771">
    <property type="component" value="Unassembled WGS sequence"/>
</dbReference>
<evidence type="ECO:0000256" key="1">
    <source>
        <dbReference type="ARBA" id="ARBA00010139"/>
    </source>
</evidence>
<name>A0ABP5LAA2_9ACTN</name>
<evidence type="ECO:0000256" key="2">
    <source>
        <dbReference type="ARBA" id="ARBA00022630"/>
    </source>
</evidence>
<proteinExistence type="inferred from homology"/>
<sequence>MTTNGHVKHLVVGAGFAGLCAAIRLQEDGETDFLVIEKGGDVGGTWRDNTYPGAACDVPSQLYSFSFAPNPDWSMSFSPQPEIQAYIRRVAEESGTLDRFRFHTTLESAAWDDDAQLWRTEVSDPTGRHTITSTTLVVGAGGLSEPRLPDIDGIEGFDGELFHSARWDHDVDLAGKRVAVIGTGASAIQIVPEIQKVVGHLDVYQRTAPYVLPRNDRRYGRLERLALRHVPGLQRLYRTAIYWGRETYVPGFTLQPKLALPAKKMALANLAKGVSDPELRERLTPIFEIGCKRILISNTYYPALDSDNVEVVTDRIAKVTGDAVVTEDGVERPVDVLIVATGFFTTELPITGHITGRGGRTLAEQWREGGMAAYKGTTVPDFPNLFMLVGPNTGLGHSSMVFIIESQVEYLRDAIRTMDLHRYATVEPTPAATEEWNADLQRRMRRTVWNTGGCSSWYLDEDGRNTILWPRSTFAFRGLLSEFDVAAYDVTAARTASPSRPATAEEVTA</sequence>
<dbReference type="InterPro" id="IPR036188">
    <property type="entry name" value="FAD/NAD-bd_sf"/>
</dbReference>